<evidence type="ECO:0000313" key="2">
    <source>
        <dbReference type="EMBL" id="KAF5785002.1"/>
    </source>
</evidence>
<reference evidence="2" key="2">
    <citation type="submission" date="2020-06" db="EMBL/GenBank/DDBJ databases">
        <title>Helianthus annuus Genome sequencing and assembly Release 2.</title>
        <authorList>
            <person name="Gouzy J."/>
            <person name="Langlade N."/>
            <person name="Munos S."/>
        </authorList>
    </citation>
    <scope>NUCLEOTIDE SEQUENCE</scope>
    <source>
        <tissue evidence="2">Leaves</tissue>
    </source>
</reference>
<dbReference type="Gramene" id="mRNA:HanXRQr2_Chr10g0423461">
    <property type="protein sequence ID" value="mRNA:HanXRQr2_Chr10g0423461"/>
    <property type="gene ID" value="HanXRQr2_Chr10g0423461"/>
</dbReference>
<accession>A0A9K3N2V9</accession>
<dbReference type="Proteomes" id="UP000215914">
    <property type="component" value="Unassembled WGS sequence"/>
</dbReference>
<gene>
    <name evidence="2" type="ORF">HanXRQr2_Chr10g0423461</name>
</gene>
<comment type="caution">
    <text evidence="2">The sequence shown here is derived from an EMBL/GenBank/DDBJ whole genome shotgun (WGS) entry which is preliminary data.</text>
</comment>
<name>A0A9K3N2V9_HELAN</name>
<protein>
    <submittedName>
        <fullName evidence="2">Uncharacterized protein</fullName>
    </submittedName>
</protein>
<proteinExistence type="predicted"/>
<reference evidence="2" key="1">
    <citation type="journal article" date="2017" name="Nature">
        <title>The sunflower genome provides insights into oil metabolism, flowering and Asterid evolution.</title>
        <authorList>
            <person name="Badouin H."/>
            <person name="Gouzy J."/>
            <person name="Grassa C.J."/>
            <person name="Murat F."/>
            <person name="Staton S.E."/>
            <person name="Cottret L."/>
            <person name="Lelandais-Briere C."/>
            <person name="Owens G.L."/>
            <person name="Carrere S."/>
            <person name="Mayjonade B."/>
            <person name="Legrand L."/>
            <person name="Gill N."/>
            <person name="Kane N.C."/>
            <person name="Bowers J.E."/>
            <person name="Hubner S."/>
            <person name="Bellec A."/>
            <person name="Berard A."/>
            <person name="Berges H."/>
            <person name="Blanchet N."/>
            <person name="Boniface M.C."/>
            <person name="Brunel D."/>
            <person name="Catrice O."/>
            <person name="Chaidir N."/>
            <person name="Claudel C."/>
            <person name="Donnadieu C."/>
            <person name="Faraut T."/>
            <person name="Fievet G."/>
            <person name="Helmstetter N."/>
            <person name="King M."/>
            <person name="Knapp S.J."/>
            <person name="Lai Z."/>
            <person name="Le Paslier M.C."/>
            <person name="Lippi Y."/>
            <person name="Lorenzon L."/>
            <person name="Mandel J.R."/>
            <person name="Marage G."/>
            <person name="Marchand G."/>
            <person name="Marquand E."/>
            <person name="Bret-Mestries E."/>
            <person name="Morien E."/>
            <person name="Nambeesan S."/>
            <person name="Nguyen T."/>
            <person name="Pegot-Espagnet P."/>
            <person name="Pouilly N."/>
            <person name="Raftis F."/>
            <person name="Sallet E."/>
            <person name="Schiex T."/>
            <person name="Thomas J."/>
            <person name="Vandecasteele C."/>
            <person name="Vares D."/>
            <person name="Vear F."/>
            <person name="Vautrin S."/>
            <person name="Crespi M."/>
            <person name="Mangin B."/>
            <person name="Burke J.M."/>
            <person name="Salse J."/>
            <person name="Munos S."/>
            <person name="Vincourt P."/>
            <person name="Rieseberg L.H."/>
            <person name="Langlade N.B."/>
        </authorList>
    </citation>
    <scope>NUCLEOTIDE SEQUENCE</scope>
    <source>
        <tissue evidence="2">Leaves</tissue>
    </source>
</reference>
<feature type="compositionally biased region" description="Polar residues" evidence="1">
    <location>
        <begin position="26"/>
        <end position="36"/>
    </location>
</feature>
<sequence length="63" mass="7473">MALQSDKERTRDEEQIEGKHRFWRNPNRSYSTSEYSGRNPHRFQLQTPIRVPDAIRNATSSEP</sequence>
<keyword evidence="3" id="KW-1185">Reference proteome</keyword>
<dbReference type="EMBL" id="MNCJ02000325">
    <property type="protein sequence ID" value="KAF5785002.1"/>
    <property type="molecule type" value="Genomic_DNA"/>
</dbReference>
<dbReference type="AlphaFoldDB" id="A0A9K3N2V9"/>
<organism evidence="2 3">
    <name type="scientific">Helianthus annuus</name>
    <name type="common">Common sunflower</name>
    <dbReference type="NCBI Taxonomy" id="4232"/>
    <lineage>
        <taxon>Eukaryota</taxon>
        <taxon>Viridiplantae</taxon>
        <taxon>Streptophyta</taxon>
        <taxon>Embryophyta</taxon>
        <taxon>Tracheophyta</taxon>
        <taxon>Spermatophyta</taxon>
        <taxon>Magnoliopsida</taxon>
        <taxon>eudicotyledons</taxon>
        <taxon>Gunneridae</taxon>
        <taxon>Pentapetalae</taxon>
        <taxon>asterids</taxon>
        <taxon>campanulids</taxon>
        <taxon>Asterales</taxon>
        <taxon>Asteraceae</taxon>
        <taxon>Asteroideae</taxon>
        <taxon>Heliantheae alliance</taxon>
        <taxon>Heliantheae</taxon>
        <taxon>Helianthus</taxon>
    </lineage>
</organism>
<feature type="region of interest" description="Disordered" evidence="1">
    <location>
        <begin position="1"/>
        <end position="63"/>
    </location>
</feature>
<evidence type="ECO:0000256" key="1">
    <source>
        <dbReference type="SAM" id="MobiDB-lite"/>
    </source>
</evidence>
<evidence type="ECO:0000313" key="3">
    <source>
        <dbReference type="Proteomes" id="UP000215914"/>
    </source>
</evidence>
<feature type="compositionally biased region" description="Basic and acidic residues" evidence="1">
    <location>
        <begin position="1"/>
        <end position="20"/>
    </location>
</feature>